<dbReference type="AlphaFoldDB" id="A0A840W2F7"/>
<organism evidence="2 3">
    <name type="scientific">Nocardiopsis metallicus</name>
    <dbReference type="NCBI Taxonomy" id="179819"/>
    <lineage>
        <taxon>Bacteria</taxon>
        <taxon>Bacillati</taxon>
        <taxon>Actinomycetota</taxon>
        <taxon>Actinomycetes</taxon>
        <taxon>Streptosporangiales</taxon>
        <taxon>Nocardiopsidaceae</taxon>
        <taxon>Nocardiopsis</taxon>
    </lineage>
</organism>
<dbReference type="Proteomes" id="UP000579647">
    <property type="component" value="Unassembled WGS sequence"/>
</dbReference>
<evidence type="ECO:0000313" key="2">
    <source>
        <dbReference type="EMBL" id="MBB5489463.1"/>
    </source>
</evidence>
<dbReference type="EMBL" id="JACHDO010000001">
    <property type="protein sequence ID" value="MBB5489463.1"/>
    <property type="molecule type" value="Genomic_DNA"/>
</dbReference>
<accession>A0A840W2F7</accession>
<name>A0A840W2F7_9ACTN</name>
<gene>
    <name evidence="2" type="ORF">HNR07_000600</name>
</gene>
<reference evidence="2 3" key="1">
    <citation type="submission" date="2020-08" db="EMBL/GenBank/DDBJ databases">
        <title>Sequencing the genomes of 1000 actinobacteria strains.</title>
        <authorList>
            <person name="Klenk H.-P."/>
        </authorList>
    </citation>
    <scope>NUCLEOTIDE SEQUENCE [LARGE SCALE GENOMIC DNA]</scope>
    <source>
        <strain evidence="2 3">DSM 44598</strain>
    </source>
</reference>
<proteinExistence type="predicted"/>
<dbReference type="RefSeq" id="WP_376769898.1">
    <property type="nucleotide sequence ID" value="NZ_BAAAKM010000010.1"/>
</dbReference>
<feature type="region of interest" description="Disordered" evidence="1">
    <location>
        <begin position="1"/>
        <end position="31"/>
    </location>
</feature>
<feature type="region of interest" description="Disordered" evidence="1">
    <location>
        <begin position="245"/>
        <end position="273"/>
    </location>
</feature>
<comment type="caution">
    <text evidence="2">The sequence shown here is derived from an EMBL/GenBank/DDBJ whole genome shotgun (WGS) entry which is preliminary data.</text>
</comment>
<sequence>MATPASASTSVSPSTSTSASGTASEPPLGFDLTQSPWIPVLRTDGTEAELSLIEVFGQAEEVRRLVGDVPTQDFALLRLLLAILHDAIDGPQEIEDWAELWDDGLPLETLRGYLDSHRERFDLLHPLTPFLQVADLRTKKGDYLPLDKMVADVPNGARFFTMRALGAERLGYAEAARWVVHTHAYDPSGIKSGAEGDPRVKGGKGYPQGVGWAGNLGGVYAEGDNLQQTLLLNLIAFDTPNLHTDTEPGRDRPAWVHPPATSAPLEGAPAASRPHGLRDLYTWQTRRLRLHHDGEGVHGVLLAYGDPLPPRNMHLREPMSTWRRSPAQEKKLREAMVYLPREHDPARAAWRGLGALVTGETRGREQREEAAEYVRPRVLDWIAALTVARYLPRGYLLRARLVGAVYGTQQSVIDEIVDDTVAMPVVLLHQDNQELAQAAVGAVNDAEDAVTALGDLATGLAQAAGADGEGPRATARDRGFGDLDGLFRTWLRELAPSQDAATGADRPLDDPLDPTEQRRRWQLIVRDTVSRLGDELIDSASEASWEGRVLDSKSGSFWLNTSSVDLRFRRALRRCLPLTNIDSGSDDSTEEDQ</sequence>
<keyword evidence="3" id="KW-1185">Reference proteome</keyword>
<feature type="compositionally biased region" description="Low complexity" evidence="1">
    <location>
        <begin position="1"/>
        <end position="27"/>
    </location>
</feature>
<evidence type="ECO:0000313" key="3">
    <source>
        <dbReference type="Proteomes" id="UP000579647"/>
    </source>
</evidence>
<dbReference type="CDD" id="cd09729">
    <property type="entry name" value="Cse1_I-E"/>
    <property type="match status" value="1"/>
</dbReference>
<dbReference type="Gene3D" id="1.10.132.100">
    <property type="match status" value="1"/>
</dbReference>
<dbReference type="Pfam" id="PF09481">
    <property type="entry name" value="CRISPR_Cse1"/>
    <property type="match status" value="1"/>
</dbReference>
<evidence type="ECO:0000256" key="1">
    <source>
        <dbReference type="SAM" id="MobiDB-lite"/>
    </source>
</evidence>
<dbReference type="InterPro" id="IPR013381">
    <property type="entry name" value="CRISPR-assoc_prot_Cse1"/>
</dbReference>
<dbReference type="NCBIfam" id="TIGR02547">
    <property type="entry name" value="casA_cse1"/>
    <property type="match status" value="1"/>
</dbReference>
<protein>
    <submittedName>
        <fullName evidence="2">CRISPR system Cascade subunit CasA</fullName>
    </submittedName>
</protein>
<feature type="compositionally biased region" description="Basic and acidic residues" evidence="1">
    <location>
        <begin position="245"/>
        <end position="254"/>
    </location>
</feature>